<protein>
    <submittedName>
        <fullName evidence="1">Uncharacterized protein</fullName>
    </submittedName>
</protein>
<gene>
    <name evidence="1" type="ORF">MUN86_26235</name>
</gene>
<organism evidence="1 2">
    <name type="scientific">Hymenobacter volaticus</name>
    <dbReference type="NCBI Taxonomy" id="2932254"/>
    <lineage>
        <taxon>Bacteria</taxon>
        <taxon>Pseudomonadati</taxon>
        <taxon>Bacteroidota</taxon>
        <taxon>Cytophagia</taxon>
        <taxon>Cytophagales</taxon>
        <taxon>Hymenobacteraceae</taxon>
        <taxon>Hymenobacter</taxon>
    </lineage>
</organism>
<keyword evidence="2" id="KW-1185">Reference proteome</keyword>
<evidence type="ECO:0000313" key="1">
    <source>
        <dbReference type="EMBL" id="UOQ69006.1"/>
    </source>
</evidence>
<geneLocation type="plasmid" evidence="1 2">
    <name>unnamed3</name>
</geneLocation>
<evidence type="ECO:0000313" key="2">
    <source>
        <dbReference type="Proteomes" id="UP000830401"/>
    </source>
</evidence>
<name>A0ABY4GDL9_9BACT</name>
<accession>A0ABY4GDL9</accession>
<proteinExistence type="predicted"/>
<reference evidence="1" key="1">
    <citation type="submission" date="2022-04" db="EMBL/GenBank/DDBJ databases">
        <title>Hymenobacter sp. isolated from the air.</title>
        <authorList>
            <person name="Won M."/>
            <person name="Lee C.-M."/>
            <person name="Woen H.-Y."/>
            <person name="Kwon S.-W."/>
        </authorList>
    </citation>
    <scope>NUCLEOTIDE SEQUENCE</scope>
    <source>
        <strain evidence="1">5420S-77</strain>
        <plasmid evidence="1">unnamed3</plasmid>
    </source>
</reference>
<dbReference type="Proteomes" id="UP000830401">
    <property type="component" value="Plasmid unnamed3"/>
</dbReference>
<sequence>MRNWLGELFCSVCLQAFTEAEDRANLALLNDVVTVLASADGHLFEFNTLAQFEHSPVMRNPANYSWYQAQLQIAALRITAAAGARAGIVGKLYDFLQRHQDPHEFPTDAALAAALS</sequence>
<dbReference type="RefSeq" id="WP_245126758.1">
    <property type="nucleotide sequence ID" value="NZ_CP095064.1"/>
</dbReference>
<keyword evidence="1" id="KW-0614">Plasmid</keyword>
<dbReference type="EMBL" id="CP095064">
    <property type="protein sequence ID" value="UOQ69006.1"/>
    <property type="molecule type" value="Genomic_DNA"/>
</dbReference>